<reference evidence="2 3" key="1">
    <citation type="submission" date="2018-10" db="EMBL/GenBank/DDBJ databases">
        <title>Genomic Encyclopedia of Type Strains, Phase IV (KMG-IV): sequencing the most valuable type-strain genomes for metagenomic binning, comparative biology and taxonomic classification.</title>
        <authorList>
            <person name="Goeker M."/>
        </authorList>
    </citation>
    <scope>NUCLEOTIDE SEQUENCE [LARGE SCALE GENOMIC DNA]</scope>
    <source>
        <strain evidence="2 3">DSM 26916</strain>
    </source>
</reference>
<organism evidence="2 3">
    <name type="scientific">Sulfurisoma sediminicola</name>
    <dbReference type="NCBI Taxonomy" id="1381557"/>
    <lineage>
        <taxon>Bacteria</taxon>
        <taxon>Pseudomonadati</taxon>
        <taxon>Pseudomonadota</taxon>
        <taxon>Betaproteobacteria</taxon>
        <taxon>Nitrosomonadales</taxon>
        <taxon>Sterolibacteriaceae</taxon>
        <taxon>Sulfurisoma</taxon>
    </lineage>
</organism>
<evidence type="ECO:0000313" key="2">
    <source>
        <dbReference type="EMBL" id="RLJ65088.1"/>
    </source>
</evidence>
<proteinExistence type="predicted"/>
<keyword evidence="3" id="KW-1185">Reference proteome</keyword>
<protein>
    <submittedName>
        <fullName evidence="2">Uncharacterized protein</fullName>
    </submittedName>
</protein>
<evidence type="ECO:0000313" key="3">
    <source>
        <dbReference type="Proteomes" id="UP000268908"/>
    </source>
</evidence>
<dbReference type="InterPro" id="IPR031876">
    <property type="entry name" value="DUF4760"/>
</dbReference>
<dbReference type="Proteomes" id="UP000268908">
    <property type="component" value="Unassembled WGS sequence"/>
</dbReference>
<keyword evidence="1" id="KW-0472">Membrane</keyword>
<accession>A0A497XG75</accession>
<name>A0A497XG75_9PROT</name>
<sequence length="172" mass="19903">MPLKDQKDFWSTAATIVQIVAVVGGSAFGLYEYLQKDKADHTRDTLSYVDRYLKAPIHDVRVKLDAVWTPREDELIARLKRSVPDYENFVLKTIRDEKLESDIFSLISFLESVEACTRASICDAATARAFFCSDAQAFFQLHFRFIQQERNKRNDPTLAQALEKFVKKDCRR</sequence>
<keyword evidence="1" id="KW-1133">Transmembrane helix</keyword>
<evidence type="ECO:0000256" key="1">
    <source>
        <dbReference type="SAM" id="Phobius"/>
    </source>
</evidence>
<dbReference type="OrthoDB" id="343696at2"/>
<keyword evidence="1" id="KW-0812">Transmembrane</keyword>
<feature type="transmembrane region" description="Helical" evidence="1">
    <location>
        <begin position="12"/>
        <end position="34"/>
    </location>
</feature>
<dbReference type="AlphaFoldDB" id="A0A497XG75"/>
<dbReference type="EMBL" id="RCCI01000005">
    <property type="protein sequence ID" value="RLJ65088.1"/>
    <property type="molecule type" value="Genomic_DNA"/>
</dbReference>
<dbReference type="RefSeq" id="WP_121241645.1">
    <property type="nucleotide sequence ID" value="NZ_BHVV01000008.1"/>
</dbReference>
<dbReference type="Pfam" id="PF15956">
    <property type="entry name" value="DUF4760"/>
    <property type="match status" value="1"/>
</dbReference>
<gene>
    <name evidence="2" type="ORF">DFR35_1744</name>
</gene>
<comment type="caution">
    <text evidence="2">The sequence shown here is derived from an EMBL/GenBank/DDBJ whole genome shotgun (WGS) entry which is preliminary data.</text>
</comment>